<evidence type="ECO:0000313" key="4">
    <source>
        <dbReference type="Proteomes" id="UP000886653"/>
    </source>
</evidence>
<feature type="compositionally biased region" description="Low complexity" evidence="1">
    <location>
        <begin position="860"/>
        <end position="876"/>
    </location>
</feature>
<dbReference type="AlphaFoldDB" id="A0A9P6N9T3"/>
<feature type="region of interest" description="Disordered" evidence="1">
    <location>
        <begin position="688"/>
        <end position="751"/>
    </location>
</feature>
<evidence type="ECO:0000259" key="2">
    <source>
        <dbReference type="Pfam" id="PF08101"/>
    </source>
</evidence>
<dbReference type="Proteomes" id="UP000886653">
    <property type="component" value="Unassembled WGS sequence"/>
</dbReference>
<feature type="region of interest" description="Disordered" evidence="1">
    <location>
        <begin position="592"/>
        <end position="635"/>
    </location>
</feature>
<feature type="region of interest" description="Disordered" evidence="1">
    <location>
        <begin position="898"/>
        <end position="933"/>
    </location>
</feature>
<feature type="compositionally biased region" description="Polar residues" evidence="1">
    <location>
        <begin position="923"/>
        <end position="933"/>
    </location>
</feature>
<dbReference type="InterPro" id="IPR012965">
    <property type="entry name" value="Msb1/Mug8_dom"/>
</dbReference>
<feature type="compositionally biased region" description="Polar residues" evidence="1">
    <location>
        <begin position="599"/>
        <end position="611"/>
    </location>
</feature>
<dbReference type="SUPFAM" id="SSF48350">
    <property type="entry name" value="GTPase activation domain, GAP"/>
    <property type="match status" value="1"/>
</dbReference>
<name>A0A9P6N9T3_9BASI</name>
<feature type="compositionally biased region" description="Low complexity" evidence="1">
    <location>
        <begin position="614"/>
        <end position="624"/>
    </location>
</feature>
<protein>
    <recommendedName>
        <fullName evidence="2">Meiotically up-regulated protein Msb1/Mug8 domain-containing protein</fullName>
    </recommendedName>
</protein>
<feature type="compositionally biased region" description="Low complexity" evidence="1">
    <location>
        <begin position="12"/>
        <end position="21"/>
    </location>
</feature>
<dbReference type="Pfam" id="PF08101">
    <property type="entry name" value="Msb1-Mug8_dom"/>
    <property type="match status" value="1"/>
</dbReference>
<dbReference type="InterPro" id="IPR037508">
    <property type="entry name" value="Msb1/Mug8"/>
</dbReference>
<feature type="region of interest" description="Disordered" evidence="1">
    <location>
        <begin position="49"/>
        <end position="68"/>
    </location>
</feature>
<sequence length="933" mass="104428">MPLSCFTKKSTHQSPSHSHSTLNHHHHHHHQNMSPSSRLLTKLKLIKSKPRRTDSIISQPQPQPLPISNPIENQADYIPILALDIPSGSLLPTINQTTNDQNHPNSNLEQNRSIGEDVDLDVDLNNYSNFNFDQDRPNSPWVDLGERSNELDKASQLLLSGTGLSEIGKRRCQNVHFGPNQLNEIFRLFNKIIFERGLDTLGIFRPWRFSESGFQIGRLQLLLIDYLLPIPPTTNNYHNNNNSNVTKNNENLNTNNRSVKVEEVEDELVFTLVHDLIHVLKWAIRHLSYLPTRFAINSNWYNDFSTLEREKSYPSNAYTTLLLPLLNQPSQVLLNSVLELVAAVSAHADSNAMPAGHLCKILGFWILGHGTDRYISYEQLYFDWDRAGRAFEHIFLSYLRSQGNKLPKRLKELISVYPAQNDNFSKNDAIFSPRFSTKSIKVLKVQIETHGLSSNNNLNREQVPIGSEEPKSAGSINVVGSVKRGTSLRSRVRSRRSASVSSSTPAIVSPLPRNQSINRRPLEILKAAGTAEIATDLISLNIWESLLESSKSSERNQLLLVNETKELMDVKEFLGLIDDETLRVIELTQLSSASTSTTDNPKQSTQITRPRSFSLETPSLTASSSPPPPLLARPSHLSTLYEDNKSFKPKPAETRSLIAHSIATSSPAAPTSSWADFVNSGFSTSNPTALPNISNPEPIPRVSSSTTRSTPINTRPPITKKTRTQRKPPVANSIRSIKSNTEDPPPPPLPIHKSLIKSVNIISVDESFPDVWLDTLAEPMILSQWPKFLISPLPHNHKKPLNEPTHLLLDENFVDELEINSDEQQRNIVGDGSYDRTELGFIHLNHSNSIDQHHQPDQNTSSLPTSPSQLLQSQSQHKLRSVLSTIGKNSKKRISSLFHNSSSNHDEPANKKKKKEIKGKLGSASSAVSMLYT</sequence>
<dbReference type="Gene3D" id="1.10.555.10">
    <property type="entry name" value="Rho GTPase activation protein"/>
    <property type="match status" value="1"/>
</dbReference>
<dbReference type="InterPro" id="IPR008936">
    <property type="entry name" value="Rho_GTPase_activation_prot"/>
</dbReference>
<dbReference type="EMBL" id="MU167511">
    <property type="protein sequence ID" value="KAG0139861.1"/>
    <property type="molecule type" value="Genomic_DNA"/>
</dbReference>
<evidence type="ECO:0000313" key="3">
    <source>
        <dbReference type="EMBL" id="KAG0139861.1"/>
    </source>
</evidence>
<feature type="region of interest" description="Disordered" evidence="1">
    <location>
        <begin position="1"/>
        <end position="38"/>
    </location>
</feature>
<gene>
    <name evidence="3" type="ORF">CROQUDRAFT_413178</name>
</gene>
<feature type="region of interest" description="Disordered" evidence="1">
    <location>
        <begin position="490"/>
        <end position="513"/>
    </location>
</feature>
<comment type="caution">
    <text evidence="3">The sequence shown here is derived from an EMBL/GenBank/DDBJ whole genome shotgun (WGS) entry which is preliminary data.</text>
</comment>
<evidence type="ECO:0000256" key="1">
    <source>
        <dbReference type="SAM" id="MobiDB-lite"/>
    </source>
</evidence>
<dbReference type="OrthoDB" id="3358141at2759"/>
<organism evidence="3 4">
    <name type="scientific">Cronartium quercuum f. sp. fusiforme G11</name>
    <dbReference type="NCBI Taxonomy" id="708437"/>
    <lineage>
        <taxon>Eukaryota</taxon>
        <taxon>Fungi</taxon>
        <taxon>Dikarya</taxon>
        <taxon>Basidiomycota</taxon>
        <taxon>Pucciniomycotina</taxon>
        <taxon>Pucciniomycetes</taxon>
        <taxon>Pucciniales</taxon>
        <taxon>Coleosporiaceae</taxon>
        <taxon>Cronartium</taxon>
    </lineage>
</organism>
<feature type="domain" description="Meiotically up-regulated protein Msb1/Mug8" evidence="2">
    <location>
        <begin position="245"/>
        <end position="429"/>
    </location>
</feature>
<dbReference type="PANTHER" id="PTHR28093:SF1">
    <property type="entry name" value="MORPHOGENESIS-RELATED PROTEIN MSB1"/>
    <property type="match status" value="1"/>
</dbReference>
<keyword evidence="4" id="KW-1185">Reference proteome</keyword>
<accession>A0A9P6N9T3</accession>
<proteinExistence type="predicted"/>
<feature type="region of interest" description="Disordered" evidence="1">
    <location>
        <begin position="849"/>
        <end position="876"/>
    </location>
</feature>
<feature type="compositionally biased region" description="Basic residues" evidence="1">
    <location>
        <begin position="22"/>
        <end position="31"/>
    </location>
</feature>
<dbReference type="PANTHER" id="PTHR28093">
    <property type="entry name" value="MORPHOGENESIS-RELATED PROTEIN MSB1"/>
    <property type="match status" value="1"/>
</dbReference>
<reference evidence="3" key="1">
    <citation type="submission" date="2013-11" db="EMBL/GenBank/DDBJ databases">
        <title>Genome sequence of the fusiform rust pathogen reveals effectors for host alternation and coevolution with pine.</title>
        <authorList>
            <consortium name="DOE Joint Genome Institute"/>
            <person name="Smith K."/>
            <person name="Pendleton A."/>
            <person name="Kubisiak T."/>
            <person name="Anderson C."/>
            <person name="Salamov A."/>
            <person name="Aerts A."/>
            <person name="Riley R."/>
            <person name="Clum A."/>
            <person name="Lindquist E."/>
            <person name="Ence D."/>
            <person name="Campbell M."/>
            <person name="Kronenberg Z."/>
            <person name="Feau N."/>
            <person name="Dhillon B."/>
            <person name="Hamelin R."/>
            <person name="Burleigh J."/>
            <person name="Smith J."/>
            <person name="Yandell M."/>
            <person name="Nelson C."/>
            <person name="Grigoriev I."/>
            <person name="Davis J."/>
        </authorList>
    </citation>
    <scope>NUCLEOTIDE SEQUENCE</scope>
    <source>
        <strain evidence="3">G11</strain>
    </source>
</reference>